<proteinExistence type="predicted"/>
<dbReference type="PROSITE" id="PS51294">
    <property type="entry name" value="HTH_MYB"/>
    <property type="match status" value="2"/>
</dbReference>
<evidence type="ECO:0000256" key="1">
    <source>
        <dbReference type="ARBA" id="ARBA00004123"/>
    </source>
</evidence>
<evidence type="ECO:0000259" key="8">
    <source>
        <dbReference type="PROSITE" id="PS51294"/>
    </source>
</evidence>
<dbReference type="PANTHER" id="PTHR45614:SF150">
    <property type="entry name" value="MYB-LIKE DNA-BINDING DOMAIN CONTAINING PROTEIN, EXPRESSED"/>
    <property type="match status" value="1"/>
</dbReference>
<dbReference type="Gene3D" id="1.10.10.60">
    <property type="entry name" value="Homeodomain-like"/>
    <property type="match status" value="2"/>
</dbReference>
<dbReference type="GO" id="GO:0005634">
    <property type="term" value="C:nucleus"/>
    <property type="evidence" value="ECO:0007669"/>
    <property type="project" value="UniProtKB-SubCell"/>
</dbReference>
<evidence type="ECO:0000313" key="10">
    <source>
        <dbReference type="Proteomes" id="UP000734854"/>
    </source>
</evidence>
<dbReference type="CDD" id="cd00167">
    <property type="entry name" value="SANT"/>
    <property type="match status" value="2"/>
</dbReference>
<feature type="domain" description="HTH myb-type" evidence="8">
    <location>
        <begin position="15"/>
        <end position="65"/>
    </location>
</feature>
<evidence type="ECO:0000256" key="6">
    <source>
        <dbReference type="ARBA" id="ARBA00023242"/>
    </source>
</evidence>
<dbReference type="AlphaFoldDB" id="A0A8J5LIH5"/>
<evidence type="ECO:0000259" key="7">
    <source>
        <dbReference type="PROSITE" id="PS50090"/>
    </source>
</evidence>
<comment type="subcellular location">
    <subcellularLocation>
        <location evidence="1">Nucleus</location>
    </subcellularLocation>
</comment>
<protein>
    <submittedName>
        <fullName evidence="9">Uncharacterized protein</fullName>
    </submittedName>
</protein>
<sequence>MTHLEGGGQPKCCLRGHWRPAEDAKLRAFVSRFGPQNWNLIADELQGRSAKSCRLRWCNQLDPRINKRGFSVEEEEKILSLQRQLGNKWALIARLFPGRTDNAVKNRWHVITARREREQSSGDSSGSAEEIAVATNSNSFVQAEIDGAGGKKKASSFIDFLGVGSV</sequence>
<dbReference type="Pfam" id="PF13921">
    <property type="entry name" value="Myb_DNA-bind_6"/>
    <property type="match status" value="1"/>
</dbReference>
<dbReference type="PROSITE" id="PS50090">
    <property type="entry name" value="MYB_LIKE"/>
    <property type="match status" value="2"/>
</dbReference>
<dbReference type="InterPro" id="IPR009057">
    <property type="entry name" value="Homeodomain-like_sf"/>
</dbReference>
<evidence type="ECO:0000256" key="4">
    <source>
        <dbReference type="ARBA" id="ARBA00023125"/>
    </source>
</evidence>
<keyword evidence="3" id="KW-0805">Transcription regulation</keyword>
<dbReference type="InterPro" id="IPR050560">
    <property type="entry name" value="MYB_TF"/>
</dbReference>
<comment type="caution">
    <text evidence="9">The sequence shown here is derived from an EMBL/GenBank/DDBJ whole genome shotgun (WGS) entry which is preliminary data.</text>
</comment>
<keyword evidence="5" id="KW-0804">Transcription</keyword>
<accession>A0A8J5LIH5</accession>
<reference evidence="9 10" key="1">
    <citation type="submission" date="2020-08" db="EMBL/GenBank/DDBJ databases">
        <title>Plant Genome Project.</title>
        <authorList>
            <person name="Zhang R.-G."/>
        </authorList>
    </citation>
    <scope>NUCLEOTIDE SEQUENCE [LARGE SCALE GENOMIC DNA]</scope>
    <source>
        <tissue evidence="9">Rhizome</tissue>
    </source>
</reference>
<name>A0A8J5LIH5_ZINOF</name>
<dbReference type="GO" id="GO:0000978">
    <property type="term" value="F:RNA polymerase II cis-regulatory region sequence-specific DNA binding"/>
    <property type="evidence" value="ECO:0007669"/>
    <property type="project" value="TreeGrafter"/>
</dbReference>
<feature type="domain" description="HTH myb-type" evidence="8">
    <location>
        <begin position="66"/>
        <end position="116"/>
    </location>
</feature>
<keyword evidence="6" id="KW-0539">Nucleus</keyword>
<dbReference type="InterPro" id="IPR001005">
    <property type="entry name" value="SANT/Myb"/>
</dbReference>
<evidence type="ECO:0000256" key="3">
    <source>
        <dbReference type="ARBA" id="ARBA00023015"/>
    </source>
</evidence>
<dbReference type="GO" id="GO:0000981">
    <property type="term" value="F:DNA-binding transcription factor activity, RNA polymerase II-specific"/>
    <property type="evidence" value="ECO:0007669"/>
    <property type="project" value="TreeGrafter"/>
</dbReference>
<dbReference type="SUPFAM" id="SSF46689">
    <property type="entry name" value="Homeodomain-like"/>
    <property type="match status" value="1"/>
</dbReference>
<keyword evidence="4" id="KW-0238">DNA-binding</keyword>
<gene>
    <name evidence="9" type="ORF">ZIOFF_023431</name>
</gene>
<evidence type="ECO:0000256" key="5">
    <source>
        <dbReference type="ARBA" id="ARBA00023163"/>
    </source>
</evidence>
<feature type="domain" description="Myb-like" evidence="7">
    <location>
        <begin position="15"/>
        <end position="61"/>
    </location>
</feature>
<dbReference type="SMART" id="SM00717">
    <property type="entry name" value="SANT"/>
    <property type="match status" value="2"/>
</dbReference>
<dbReference type="FunFam" id="1.10.10.60:FF:000060">
    <property type="entry name" value="MYB transcription factor"/>
    <property type="match status" value="1"/>
</dbReference>
<evidence type="ECO:0000256" key="2">
    <source>
        <dbReference type="ARBA" id="ARBA00022737"/>
    </source>
</evidence>
<dbReference type="PANTHER" id="PTHR45614">
    <property type="entry name" value="MYB PROTEIN-RELATED"/>
    <property type="match status" value="1"/>
</dbReference>
<feature type="domain" description="Myb-like" evidence="7">
    <location>
        <begin position="62"/>
        <end position="112"/>
    </location>
</feature>
<dbReference type="InterPro" id="IPR017930">
    <property type="entry name" value="Myb_dom"/>
</dbReference>
<keyword evidence="10" id="KW-1185">Reference proteome</keyword>
<evidence type="ECO:0000313" key="9">
    <source>
        <dbReference type="EMBL" id="KAG6513123.1"/>
    </source>
</evidence>
<keyword evidence="2" id="KW-0677">Repeat</keyword>
<dbReference type="Proteomes" id="UP000734854">
    <property type="component" value="Unassembled WGS sequence"/>
</dbReference>
<dbReference type="EMBL" id="JACMSC010000007">
    <property type="protein sequence ID" value="KAG6513123.1"/>
    <property type="molecule type" value="Genomic_DNA"/>
</dbReference>
<organism evidence="9 10">
    <name type="scientific">Zingiber officinale</name>
    <name type="common">Ginger</name>
    <name type="synonym">Amomum zingiber</name>
    <dbReference type="NCBI Taxonomy" id="94328"/>
    <lineage>
        <taxon>Eukaryota</taxon>
        <taxon>Viridiplantae</taxon>
        <taxon>Streptophyta</taxon>
        <taxon>Embryophyta</taxon>
        <taxon>Tracheophyta</taxon>
        <taxon>Spermatophyta</taxon>
        <taxon>Magnoliopsida</taxon>
        <taxon>Liliopsida</taxon>
        <taxon>Zingiberales</taxon>
        <taxon>Zingiberaceae</taxon>
        <taxon>Zingiber</taxon>
    </lineage>
</organism>